<dbReference type="SFLD" id="SFLDG01129">
    <property type="entry name" value="C1.5:_HAD__Beta-PGM__Phosphata"/>
    <property type="match status" value="1"/>
</dbReference>
<comment type="caution">
    <text evidence="2">The sequence shown here is derived from an EMBL/GenBank/DDBJ whole genome shotgun (WGS) entry which is preliminary data.</text>
</comment>
<dbReference type="EMBL" id="QZAF01000037">
    <property type="protein sequence ID" value="THV75526.1"/>
    <property type="molecule type" value="Genomic_DNA"/>
</dbReference>
<dbReference type="PANTHER" id="PTHR43316:SF9">
    <property type="entry name" value="ACID DEHALOGENASE, PUTATIVE (AFU_ORTHOLOGUE AFUA_6G14460)-RELATED"/>
    <property type="match status" value="1"/>
</dbReference>
<dbReference type="InterPro" id="IPR041492">
    <property type="entry name" value="HAD_2"/>
</dbReference>
<evidence type="ECO:0000256" key="1">
    <source>
        <dbReference type="ARBA" id="ARBA00022801"/>
    </source>
</evidence>
<dbReference type="Gene3D" id="1.10.150.750">
    <property type="match status" value="1"/>
</dbReference>
<accession>A0A4S8SWI0</accession>
<dbReference type="InterPro" id="IPR051540">
    <property type="entry name" value="S-2-haloacid_dehalogenase"/>
</dbReference>
<dbReference type="InterPro" id="IPR023214">
    <property type="entry name" value="HAD_sf"/>
</dbReference>
<dbReference type="InterPro" id="IPR036412">
    <property type="entry name" value="HAD-like_sf"/>
</dbReference>
<evidence type="ECO:0000313" key="3">
    <source>
        <dbReference type="Proteomes" id="UP000304951"/>
    </source>
</evidence>
<name>A0A4S8SWI0_AURPU</name>
<organism evidence="2 3">
    <name type="scientific">Aureobasidium pullulans</name>
    <name type="common">Black yeast</name>
    <name type="synonym">Pullularia pullulans</name>
    <dbReference type="NCBI Taxonomy" id="5580"/>
    <lineage>
        <taxon>Eukaryota</taxon>
        <taxon>Fungi</taxon>
        <taxon>Dikarya</taxon>
        <taxon>Ascomycota</taxon>
        <taxon>Pezizomycotina</taxon>
        <taxon>Dothideomycetes</taxon>
        <taxon>Dothideomycetidae</taxon>
        <taxon>Dothideales</taxon>
        <taxon>Saccotheciaceae</taxon>
        <taxon>Aureobasidium</taxon>
    </lineage>
</organism>
<dbReference type="SUPFAM" id="SSF56784">
    <property type="entry name" value="HAD-like"/>
    <property type="match status" value="1"/>
</dbReference>
<sequence>MLKFISTFHERPSCLQTSTPIISQTQLINLPNTTMTKLTSFKLLSFDVYGTLIDWETGVINALQPLLNTNNKTSSYTRKHLLQIYHKHEASQQTRTPEMTYCDLLSTIHPAIAADLECDKPSEEADKAFGDSVGQWPAFPDTVEALHILKKHYKLVVLSNVDRTSFSKTNAGPLQNFPFDAILTAQDIGSYKPNLKNFEYMLKEVKERFGVEKEQVLQTAQSQFHDHHPAKKMGVKGAWIVRPGAEMGNQEEEVWDWKFDTLGEMAEAVEKEA</sequence>
<reference evidence="2 3" key="1">
    <citation type="submission" date="2018-10" db="EMBL/GenBank/DDBJ databases">
        <title>Fifty Aureobasidium pullulans genomes reveal a recombining polyextremotolerant generalist.</title>
        <authorList>
            <person name="Gostincar C."/>
            <person name="Turk M."/>
            <person name="Zajc J."/>
            <person name="Gunde-Cimerman N."/>
        </authorList>
    </citation>
    <scope>NUCLEOTIDE SEQUENCE [LARGE SCALE GENOMIC DNA]</scope>
    <source>
        <strain evidence="2 3">EXF-11900</strain>
    </source>
</reference>
<dbReference type="PRINTS" id="PR00413">
    <property type="entry name" value="HADHALOGNASE"/>
</dbReference>
<evidence type="ECO:0000313" key="2">
    <source>
        <dbReference type="EMBL" id="THV75526.1"/>
    </source>
</evidence>
<dbReference type="Proteomes" id="UP000304951">
    <property type="component" value="Unassembled WGS sequence"/>
</dbReference>
<keyword evidence="1" id="KW-0378">Hydrolase</keyword>
<dbReference type="Gene3D" id="3.40.50.1000">
    <property type="entry name" value="HAD superfamily/HAD-like"/>
    <property type="match status" value="1"/>
</dbReference>
<dbReference type="InterPro" id="IPR006439">
    <property type="entry name" value="HAD-SF_hydro_IA"/>
</dbReference>
<dbReference type="SFLD" id="SFLDS00003">
    <property type="entry name" value="Haloacid_Dehalogenase"/>
    <property type="match status" value="1"/>
</dbReference>
<proteinExistence type="predicted"/>
<gene>
    <name evidence="2" type="ORF">D6D28_01780</name>
</gene>
<dbReference type="Pfam" id="PF13419">
    <property type="entry name" value="HAD_2"/>
    <property type="match status" value="1"/>
</dbReference>
<dbReference type="GO" id="GO:0016791">
    <property type="term" value="F:phosphatase activity"/>
    <property type="evidence" value="ECO:0007669"/>
    <property type="project" value="UniProtKB-ARBA"/>
</dbReference>
<dbReference type="PANTHER" id="PTHR43316">
    <property type="entry name" value="HYDROLASE, HALOACID DELAHOGENASE-RELATED"/>
    <property type="match status" value="1"/>
</dbReference>
<dbReference type="AlphaFoldDB" id="A0A4S8SWI0"/>
<protein>
    <submittedName>
        <fullName evidence="2">Haloacid dehalogenase</fullName>
    </submittedName>
</protein>